<evidence type="ECO:0000313" key="2">
    <source>
        <dbReference type="EMBL" id="MDO7907008.1"/>
    </source>
</evidence>
<dbReference type="EMBL" id="JAUQTB010000005">
    <property type="protein sequence ID" value="MDO7907008.1"/>
    <property type="molecule type" value="Genomic_DNA"/>
</dbReference>
<sequence length="85" mass="10068">MKPMQIPREQKLIISEGIQHYFQMEFGQEIGQLAAENFMDYMLKELSPYVYNQALADARQVMEQKLASLDDELYALEQRILPDRR</sequence>
<gene>
    <name evidence="2" type="ORF">Q5741_11330</name>
</gene>
<evidence type="ECO:0000313" key="3">
    <source>
        <dbReference type="Proteomes" id="UP001240171"/>
    </source>
</evidence>
<accession>A0ABT9CCL1</accession>
<dbReference type="Pfam" id="PF09932">
    <property type="entry name" value="DUF2164"/>
    <property type="match status" value="1"/>
</dbReference>
<reference evidence="2 3" key="1">
    <citation type="submission" date="2023-07" db="EMBL/GenBank/DDBJ databases">
        <title>Paenibacillus sp. JX-17 nov. isolated from soil.</title>
        <authorList>
            <person name="Wan Y."/>
            <person name="Liu B."/>
        </authorList>
    </citation>
    <scope>NUCLEOTIDE SEQUENCE [LARGE SCALE GENOMIC DNA]</scope>
    <source>
        <strain evidence="2 3">JX-17</strain>
    </source>
</reference>
<proteinExistence type="predicted"/>
<name>A0ABT9CCL1_9BACL</name>
<keyword evidence="3" id="KW-1185">Reference proteome</keyword>
<dbReference type="RefSeq" id="WP_305024208.1">
    <property type="nucleotide sequence ID" value="NZ_JAUQTB010000005.1"/>
</dbReference>
<keyword evidence="1" id="KW-0175">Coiled coil</keyword>
<feature type="coiled-coil region" evidence="1">
    <location>
        <begin position="52"/>
        <end position="79"/>
    </location>
</feature>
<evidence type="ECO:0000256" key="1">
    <source>
        <dbReference type="SAM" id="Coils"/>
    </source>
</evidence>
<organism evidence="2 3">
    <name type="scientific">Paenibacillus lacisoli</name>
    <dbReference type="NCBI Taxonomy" id="3064525"/>
    <lineage>
        <taxon>Bacteria</taxon>
        <taxon>Bacillati</taxon>
        <taxon>Bacillota</taxon>
        <taxon>Bacilli</taxon>
        <taxon>Bacillales</taxon>
        <taxon>Paenibacillaceae</taxon>
        <taxon>Paenibacillus</taxon>
    </lineage>
</organism>
<comment type="caution">
    <text evidence="2">The sequence shown here is derived from an EMBL/GenBank/DDBJ whole genome shotgun (WGS) entry which is preliminary data.</text>
</comment>
<dbReference type="Proteomes" id="UP001240171">
    <property type="component" value="Unassembled WGS sequence"/>
</dbReference>
<protein>
    <submittedName>
        <fullName evidence="2">DUF2164 domain-containing protein</fullName>
    </submittedName>
</protein>
<dbReference type="InterPro" id="IPR018680">
    <property type="entry name" value="DUF2164"/>
</dbReference>